<evidence type="ECO:0000313" key="2">
    <source>
        <dbReference type="Proteomes" id="UP000054558"/>
    </source>
</evidence>
<proteinExistence type="predicted"/>
<dbReference type="STRING" id="105231.A0A1Y1HNC5"/>
<gene>
    <name evidence="1" type="ORF">KFL_000470140</name>
</gene>
<organism evidence="1 2">
    <name type="scientific">Klebsormidium nitens</name>
    <name type="common">Green alga</name>
    <name type="synonym">Ulothrix nitens</name>
    <dbReference type="NCBI Taxonomy" id="105231"/>
    <lineage>
        <taxon>Eukaryota</taxon>
        <taxon>Viridiplantae</taxon>
        <taxon>Streptophyta</taxon>
        <taxon>Klebsormidiophyceae</taxon>
        <taxon>Klebsormidiales</taxon>
        <taxon>Klebsormidiaceae</taxon>
        <taxon>Klebsormidium</taxon>
    </lineage>
</organism>
<reference evidence="1 2" key="1">
    <citation type="journal article" date="2014" name="Nat. Commun.">
        <title>Klebsormidium flaccidum genome reveals primary factors for plant terrestrial adaptation.</title>
        <authorList>
            <person name="Hori K."/>
            <person name="Maruyama F."/>
            <person name="Fujisawa T."/>
            <person name="Togashi T."/>
            <person name="Yamamoto N."/>
            <person name="Seo M."/>
            <person name="Sato S."/>
            <person name="Yamada T."/>
            <person name="Mori H."/>
            <person name="Tajima N."/>
            <person name="Moriyama T."/>
            <person name="Ikeuchi M."/>
            <person name="Watanabe M."/>
            <person name="Wada H."/>
            <person name="Kobayashi K."/>
            <person name="Saito M."/>
            <person name="Masuda T."/>
            <person name="Sasaki-Sekimoto Y."/>
            <person name="Mashiguchi K."/>
            <person name="Awai K."/>
            <person name="Shimojima M."/>
            <person name="Masuda S."/>
            <person name="Iwai M."/>
            <person name="Nobusawa T."/>
            <person name="Narise T."/>
            <person name="Kondo S."/>
            <person name="Saito H."/>
            <person name="Sato R."/>
            <person name="Murakawa M."/>
            <person name="Ihara Y."/>
            <person name="Oshima-Yamada Y."/>
            <person name="Ohtaka K."/>
            <person name="Satoh M."/>
            <person name="Sonobe K."/>
            <person name="Ishii M."/>
            <person name="Ohtani R."/>
            <person name="Kanamori-Sato M."/>
            <person name="Honoki R."/>
            <person name="Miyazaki D."/>
            <person name="Mochizuki H."/>
            <person name="Umetsu J."/>
            <person name="Higashi K."/>
            <person name="Shibata D."/>
            <person name="Kamiya Y."/>
            <person name="Sato N."/>
            <person name="Nakamura Y."/>
            <person name="Tabata S."/>
            <person name="Ida S."/>
            <person name="Kurokawa K."/>
            <person name="Ohta H."/>
        </authorList>
    </citation>
    <scope>NUCLEOTIDE SEQUENCE [LARGE SCALE GENOMIC DNA]</scope>
    <source>
        <strain evidence="1 2">NIES-2285</strain>
    </source>
</reference>
<name>A0A1Y1HNC5_KLENI</name>
<keyword evidence="2" id="KW-1185">Reference proteome</keyword>
<dbReference type="EMBL" id="DF236996">
    <property type="protein sequence ID" value="GAQ80140.1"/>
    <property type="molecule type" value="Genomic_DNA"/>
</dbReference>
<dbReference type="Proteomes" id="UP000054558">
    <property type="component" value="Unassembled WGS sequence"/>
</dbReference>
<dbReference type="OrthoDB" id="302966at2759"/>
<accession>A0A1Y1HNC5</accession>
<protein>
    <submittedName>
        <fullName evidence="1">Uncharacterized protein</fullName>
    </submittedName>
</protein>
<evidence type="ECO:0000313" key="1">
    <source>
        <dbReference type="EMBL" id="GAQ80140.1"/>
    </source>
</evidence>
<dbReference type="AlphaFoldDB" id="A0A1Y1HNC5"/>
<sequence length="223" mass="25531">MSNSPPLIVSATVRSFKTAVQLAQSVHPRFVFRRETDNPRMIWKASIDLSRPAVPSQGNLDAYDGYVTYLIVQAVAGNRDVLSGEIADMRKMVEKRYQSYHSDDPLDLGEALWLAHWSGDREAWSRTISSRSVQTLEQLWQLGYFRQPAPLRLAFREFGATIGVQVNPAAPREVWEPRVAELHAFWLERLYTRDRDITPVMFCTSLNPGVFRKGYIVDLQQMS</sequence>